<keyword evidence="7" id="KW-1185">Reference proteome</keyword>
<dbReference type="CDD" id="cd06090">
    <property type="entry name" value="KOW_RPL27"/>
    <property type="match status" value="1"/>
</dbReference>
<protein>
    <recommendedName>
        <fullName evidence="4">60S ribosomal protein L27</fullName>
    </recommendedName>
</protein>
<name>A0AAN7TZW0_9MYCE</name>
<evidence type="ECO:0000313" key="7">
    <source>
        <dbReference type="Proteomes" id="UP001344447"/>
    </source>
</evidence>
<evidence type="ECO:0000256" key="1">
    <source>
        <dbReference type="ARBA" id="ARBA00009124"/>
    </source>
</evidence>
<dbReference type="InterPro" id="IPR038655">
    <property type="entry name" value="Ribosomal_eL27_sf"/>
</dbReference>
<dbReference type="Pfam" id="PF01777">
    <property type="entry name" value="Ribosomal_L27e"/>
    <property type="match status" value="1"/>
</dbReference>
<evidence type="ECO:0000259" key="5">
    <source>
        <dbReference type="SMART" id="SM00739"/>
    </source>
</evidence>
<dbReference type="Gene3D" id="2.30.30.770">
    <property type="match status" value="1"/>
</dbReference>
<dbReference type="InterPro" id="IPR005824">
    <property type="entry name" value="KOW"/>
</dbReference>
<dbReference type="InterPro" id="IPR041991">
    <property type="entry name" value="Ribosomal_eL27_KOW"/>
</dbReference>
<dbReference type="SMART" id="SM00739">
    <property type="entry name" value="KOW"/>
    <property type="match status" value="1"/>
</dbReference>
<dbReference type="PANTHER" id="PTHR10497">
    <property type="entry name" value="60S RIBOSOMAL PROTEIN L27"/>
    <property type="match status" value="1"/>
</dbReference>
<dbReference type="GO" id="GO:0005840">
    <property type="term" value="C:ribosome"/>
    <property type="evidence" value="ECO:0007669"/>
    <property type="project" value="UniProtKB-KW"/>
</dbReference>
<proteinExistence type="inferred from homology"/>
<sequence>MSSKFIKPGRLVILLNGKYAGRKAVVIKTFDDATASKSRPYGHCLVAGIDKYPRSIVRSMSRKTILKRTAIRSFVKVVNYNHIMPTRYNFEGRDESAFTGLKNTVTVESSQVAKRAHTRLAVKKIFEAKHKAGKSKWFFSKLRF</sequence>
<keyword evidence="3 4" id="KW-0687">Ribonucleoprotein</keyword>
<dbReference type="SUPFAM" id="SSF50104">
    <property type="entry name" value="Translation proteins SH3-like domain"/>
    <property type="match status" value="1"/>
</dbReference>
<evidence type="ECO:0000256" key="2">
    <source>
        <dbReference type="ARBA" id="ARBA00022980"/>
    </source>
</evidence>
<dbReference type="GO" id="GO:0003735">
    <property type="term" value="F:structural constituent of ribosome"/>
    <property type="evidence" value="ECO:0007669"/>
    <property type="project" value="InterPro"/>
</dbReference>
<dbReference type="InterPro" id="IPR018262">
    <property type="entry name" value="Ribosomal_eL27_CS"/>
</dbReference>
<dbReference type="GO" id="GO:1990904">
    <property type="term" value="C:ribonucleoprotein complex"/>
    <property type="evidence" value="ECO:0007669"/>
    <property type="project" value="UniProtKB-KW"/>
</dbReference>
<comment type="caution">
    <text evidence="6">The sequence shown here is derived from an EMBL/GenBank/DDBJ whole genome shotgun (WGS) entry which is preliminary data.</text>
</comment>
<keyword evidence="2 4" id="KW-0689">Ribosomal protein</keyword>
<evidence type="ECO:0000256" key="4">
    <source>
        <dbReference type="RuleBase" id="RU000575"/>
    </source>
</evidence>
<organism evidence="6 7">
    <name type="scientific">Dictyostelium firmibasis</name>
    <dbReference type="NCBI Taxonomy" id="79012"/>
    <lineage>
        <taxon>Eukaryota</taxon>
        <taxon>Amoebozoa</taxon>
        <taxon>Evosea</taxon>
        <taxon>Eumycetozoa</taxon>
        <taxon>Dictyostelia</taxon>
        <taxon>Dictyosteliales</taxon>
        <taxon>Dictyosteliaceae</taxon>
        <taxon>Dictyostelium</taxon>
    </lineage>
</organism>
<dbReference type="InterPro" id="IPR008991">
    <property type="entry name" value="Translation_prot_SH3-like_sf"/>
</dbReference>
<reference evidence="6 7" key="1">
    <citation type="submission" date="2023-11" db="EMBL/GenBank/DDBJ databases">
        <title>Dfirmibasis_genome.</title>
        <authorList>
            <person name="Edelbroek B."/>
            <person name="Kjellin J."/>
            <person name="Jerlstrom-Hultqvist J."/>
            <person name="Soderbom F."/>
        </authorList>
    </citation>
    <scope>NUCLEOTIDE SEQUENCE [LARGE SCALE GENOMIC DNA]</scope>
    <source>
        <strain evidence="6 7">TNS-C-14</strain>
    </source>
</reference>
<feature type="domain" description="KOW" evidence="5">
    <location>
        <begin position="5"/>
        <end position="32"/>
    </location>
</feature>
<dbReference type="AlphaFoldDB" id="A0AAN7TZW0"/>
<gene>
    <name evidence="6" type="ORF">RB653_009786</name>
</gene>
<evidence type="ECO:0000313" key="6">
    <source>
        <dbReference type="EMBL" id="KAK5574533.1"/>
    </source>
</evidence>
<accession>A0AAN7TZW0</accession>
<dbReference type="FunFam" id="2.30.30.770:FF:000002">
    <property type="entry name" value="60S ribosomal protein L27"/>
    <property type="match status" value="1"/>
</dbReference>
<dbReference type="EMBL" id="JAVFKY010000006">
    <property type="protein sequence ID" value="KAK5574533.1"/>
    <property type="molecule type" value="Genomic_DNA"/>
</dbReference>
<dbReference type="GO" id="GO:0006412">
    <property type="term" value="P:translation"/>
    <property type="evidence" value="ECO:0007669"/>
    <property type="project" value="InterPro"/>
</dbReference>
<evidence type="ECO:0000256" key="3">
    <source>
        <dbReference type="ARBA" id="ARBA00023274"/>
    </source>
</evidence>
<comment type="similarity">
    <text evidence="1 4">Belongs to the eukaryotic ribosomal protein eL27 family.</text>
</comment>
<dbReference type="InterPro" id="IPR001141">
    <property type="entry name" value="Ribosomal_eL27"/>
</dbReference>
<dbReference type="Proteomes" id="UP001344447">
    <property type="component" value="Unassembled WGS sequence"/>
</dbReference>
<dbReference type="SMR" id="A0AAN7TZW0"/>
<dbReference type="PROSITE" id="PS01107">
    <property type="entry name" value="RIBOSOMAL_L27E"/>
    <property type="match status" value="1"/>
</dbReference>